<protein>
    <submittedName>
        <fullName evidence="4">DnaD domain protein</fullName>
    </submittedName>
</protein>
<sequence length="386" mass="43333">MREVRGMAGLVVTDRRDCGVTMVSNRFIDRFLPEANGEFVKVYLLLLRQISEGKEVSVSHMADGLNNTEKDVLRALKYWEKMKLLKLEYGTDKRLSGIVLLEEEPDSRMELPVNGMAAAKTAAVSETAAAPERAAVSEAAVTTEAAVASERNFVPASAGKTRDLQVLEKDEDFCQLLYLAGRYTGKNLTPRDCDVLANLYGKLGMSAELLEYLVEYCVSNGHKSMRYIETVALNWNERGIKTVEQARAETVSGGKNTYAVLKAFGLGGRNPAAGERVMIDQWFRDYGFPVDVVLEACDRTMRAIHQPSFEYADKILRDWKEKGVLKKADIARLDGKGPGREGREPRKERGEQTSERKPEAKRSNKFHNFPQRDYDCDELVKELNGF</sequence>
<dbReference type="PIRSF" id="PIRSF033722">
    <property type="entry name" value="DnaD_CA_C3587_prd"/>
    <property type="match status" value="1"/>
</dbReference>
<feature type="domain" description="DnaB/C C-terminal" evidence="3">
    <location>
        <begin position="268"/>
        <end position="325"/>
    </location>
</feature>
<dbReference type="InterPro" id="IPR017019">
    <property type="entry name" value="DNA_replication_prd_bac"/>
</dbReference>
<feature type="compositionally biased region" description="Basic and acidic residues" evidence="2">
    <location>
        <begin position="333"/>
        <end position="362"/>
    </location>
</feature>
<dbReference type="RefSeq" id="WP_283230452.1">
    <property type="nucleotide sequence ID" value="NZ_JASGBQ010000006.1"/>
</dbReference>
<dbReference type="PANTHER" id="PTHR37293">
    <property type="entry name" value="PHAGE REPLICATION PROTEIN-RELATED"/>
    <property type="match status" value="1"/>
</dbReference>
<dbReference type="Gene3D" id="1.10.10.630">
    <property type="entry name" value="DnaD domain-like"/>
    <property type="match status" value="2"/>
</dbReference>
<dbReference type="Proteomes" id="UP001300383">
    <property type="component" value="Unassembled WGS sequence"/>
</dbReference>
<reference evidence="4 5" key="1">
    <citation type="submission" date="2023-05" db="EMBL/GenBank/DDBJ databases">
        <title>[ruminococcus] sp. nov., isolated from a pig farm feces dump.</title>
        <authorList>
            <person name="Chang Y.-H."/>
        </authorList>
    </citation>
    <scope>NUCLEOTIDE SEQUENCE [LARGE SCALE GENOMIC DNA]</scope>
    <source>
        <strain evidence="4 5">YH-rum2234</strain>
    </source>
</reference>
<dbReference type="NCBIfam" id="TIGR01446">
    <property type="entry name" value="DnaD_dom"/>
    <property type="match status" value="2"/>
</dbReference>
<dbReference type="AlphaFoldDB" id="A0AAP4EYL6"/>
<comment type="similarity">
    <text evidence="1">Belongs to the DnaB/DnaD family.</text>
</comment>
<dbReference type="Pfam" id="PF07261">
    <property type="entry name" value="DnaB_2"/>
    <property type="match status" value="2"/>
</dbReference>
<dbReference type="PANTHER" id="PTHR37293:SF5">
    <property type="entry name" value="DNA REPLICATION PROTEIN"/>
    <property type="match status" value="1"/>
</dbReference>
<accession>A0AAP4EYL6</accession>
<feature type="domain" description="DnaB/C C-terminal" evidence="3">
    <location>
        <begin position="182"/>
        <end position="249"/>
    </location>
</feature>
<proteinExistence type="inferred from homology"/>
<evidence type="ECO:0000256" key="2">
    <source>
        <dbReference type="SAM" id="MobiDB-lite"/>
    </source>
</evidence>
<dbReference type="EMBL" id="JASGBQ010000006">
    <property type="protein sequence ID" value="MDI9241946.1"/>
    <property type="molecule type" value="Genomic_DNA"/>
</dbReference>
<evidence type="ECO:0000313" key="5">
    <source>
        <dbReference type="Proteomes" id="UP001300383"/>
    </source>
</evidence>
<dbReference type="InterPro" id="IPR053162">
    <property type="entry name" value="DnaD"/>
</dbReference>
<dbReference type="SUPFAM" id="SSF158499">
    <property type="entry name" value="DnaD domain-like"/>
    <property type="match status" value="2"/>
</dbReference>
<gene>
    <name evidence="4" type="ORF">QJ036_05560</name>
</gene>
<organism evidence="4 5">
    <name type="scientific">Fusibacillus kribbianus</name>
    <dbReference type="NCBI Taxonomy" id="3044208"/>
    <lineage>
        <taxon>Bacteria</taxon>
        <taxon>Bacillati</taxon>
        <taxon>Bacillota</taxon>
        <taxon>Clostridia</taxon>
        <taxon>Lachnospirales</taxon>
        <taxon>Lachnospiraceae</taxon>
        <taxon>Fusibacillus</taxon>
    </lineage>
</organism>
<keyword evidence="5" id="KW-1185">Reference proteome</keyword>
<evidence type="ECO:0000259" key="3">
    <source>
        <dbReference type="Pfam" id="PF07261"/>
    </source>
</evidence>
<dbReference type="InterPro" id="IPR034829">
    <property type="entry name" value="DnaD-like_sf"/>
</dbReference>
<comment type="caution">
    <text evidence="4">The sequence shown here is derived from an EMBL/GenBank/DDBJ whole genome shotgun (WGS) entry which is preliminary data.</text>
</comment>
<feature type="region of interest" description="Disordered" evidence="2">
    <location>
        <begin position="333"/>
        <end position="371"/>
    </location>
</feature>
<evidence type="ECO:0000313" key="4">
    <source>
        <dbReference type="EMBL" id="MDI9241946.1"/>
    </source>
</evidence>
<name>A0AAP4EYL6_9FIRM</name>
<dbReference type="InterPro" id="IPR006343">
    <property type="entry name" value="DnaB/C_C"/>
</dbReference>
<evidence type="ECO:0000256" key="1">
    <source>
        <dbReference type="ARBA" id="ARBA00093462"/>
    </source>
</evidence>